<keyword evidence="1" id="KW-0255">Endonuclease</keyword>
<accession>A0AAX4MYR9</accession>
<dbReference type="GO" id="GO:0004519">
    <property type="term" value="F:endonuclease activity"/>
    <property type="evidence" value="ECO:0007669"/>
    <property type="project" value="UniProtKB-KW"/>
</dbReference>
<keyword evidence="2" id="KW-1185">Reference proteome</keyword>
<name>A0AAX4MYR9_9CAUD</name>
<gene>
    <name evidence="1" type="ORF">KoPa4_00065</name>
</gene>
<evidence type="ECO:0000313" key="1">
    <source>
        <dbReference type="EMBL" id="WYV99233.1"/>
    </source>
</evidence>
<keyword evidence="1" id="KW-0378">Hydrolase</keyword>
<reference evidence="1" key="1">
    <citation type="submission" date="2024-03" db="EMBL/GenBank/DDBJ databases">
        <title>Isolation and characterization of a phage collection against Pseudomonas putida.</title>
        <authorList>
            <person name="Brauer A."/>
            <person name="Rosendahl S."/>
            <person name="Kangsep A."/>
            <person name="Rikberg R."/>
            <person name="Lewanczyk A.C."/>
            <person name="Horak R."/>
            <person name="Tamman H."/>
        </authorList>
    </citation>
    <scope>NUCLEOTIDE SEQUENCE</scope>
</reference>
<keyword evidence="1" id="KW-0540">Nuclease</keyword>
<dbReference type="EMBL" id="PP496414">
    <property type="protein sequence ID" value="WYV99233.1"/>
    <property type="molecule type" value="Genomic_DNA"/>
</dbReference>
<organism evidence="1 2">
    <name type="scientific">Pseudomonas phage vB_PpuM-KoPa-4</name>
    <dbReference type="NCBI Taxonomy" id="3132618"/>
    <lineage>
        <taxon>Viruses</taxon>
        <taxon>Duplodnaviria</taxon>
        <taxon>Heunggongvirae</taxon>
        <taxon>Uroviricota</taxon>
        <taxon>Caudoviricetes</taxon>
        <taxon>Vandenendeviridae</taxon>
        <taxon>Gorskivirinae</taxon>
        <taxon>Tartuvirus</taxon>
        <taxon>Tartuvirus kopa4</taxon>
    </lineage>
</organism>
<dbReference type="Proteomes" id="UP001433872">
    <property type="component" value="Segment"/>
</dbReference>
<evidence type="ECO:0000313" key="2">
    <source>
        <dbReference type="Proteomes" id="UP001433872"/>
    </source>
</evidence>
<sequence>MLKVCKGCGAEKPFDQFHKHPETYDGRTGKCKACKYARQKELAEQNGRQAQSKYRKTYRGYLAVTYSNMKGRVNGRVKKSRHLYEGLQICTKEEFYAWGDTPEFRAMLDYYKQTGYDQRFAPSVDRIDTARGYEIDNMRWLQQRVNSSLGGQNK</sequence>
<protein>
    <submittedName>
        <fullName evidence="1">Endonuclease VII</fullName>
    </submittedName>
</protein>
<proteinExistence type="predicted"/>